<proteinExistence type="predicted"/>
<gene>
    <name evidence="1" type="ORF">DV20_30420</name>
</gene>
<accession>A0A066TY36</accession>
<reference evidence="1 2" key="1">
    <citation type="submission" date="2014-05" db="EMBL/GenBank/DDBJ databases">
        <title>Draft genome sequence of Amycolatopsis rifamycinica DSM 46095.</title>
        <authorList>
            <person name="Lal R."/>
            <person name="Saxena A."/>
            <person name="Kumari R."/>
            <person name="Mukherjee U."/>
            <person name="Singh P."/>
            <person name="Sangwan N."/>
            <person name="Mahato N.K."/>
        </authorList>
    </citation>
    <scope>NUCLEOTIDE SEQUENCE [LARGE SCALE GENOMIC DNA]</scope>
    <source>
        <strain evidence="1 2">DSM 46095</strain>
    </source>
</reference>
<dbReference type="EMBL" id="JMQI01000063">
    <property type="protein sequence ID" value="KDN18497.1"/>
    <property type="molecule type" value="Genomic_DNA"/>
</dbReference>
<keyword evidence="2" id="KW-1185">Reference proteome</keyword>
<name>A0A066TY36_9PSEU</name>
<organism evidence="1 2">
    <name type="scientific">Amycolatopsis rifamycinica</name>
    <dbReference type="NCBI Taxonomy" id="287986"/>
    <lineage>
        <taxon>Bacteria</taxon>
        <taxon>Bacillati</taxon>
        <taxon>Actinomycetota</taxon>
        <taxon>Actinomycetes</taxon>
        <taxon>Pseudonocardiales</taxon>
        <taxon>Pseudonocardiaceae</taxon>
        <taxon>Amycolatopsis</taxon>
    </lineage>
</organism>
<dbReference type="Proteomes" id="UP000027345">
    <property type="component" value="Unassembled WGS sequence"/>
</dbReference>
<evidence type="ECO:0000313" key="2">
    <source>
        <dbReference type="Proteomes" id="UP000027345"/>
    </source>
</evidence>
<dbReference type="AlphaFoldDB" id="A0A066TY36"/>
<sequence>MLQYLAQVLLDRLRLSLRDRTHAFVDFLVAPAGVLFSSPDAIGVRSSRYDNPPLAFDLLLLGGLHCLLMPIPGKFDVLLVPG</sequence>
<comment type="caution">
    <text evidence="1">The sequence shown here is derived from an EMBL/GenBank/DDBJ whole genome shotgun (WGS) entry which is preliminary data.</text>
</comment>
<protein>
    <submittedName>
        <fullName evidence="1">Uncharacterized protein</fullName>
    </submittedName>
</protein>
<dbReference type="STRING" id="287986.DV20_30420"/>
<evidence type="ECO:0000313" key="1">
    <source>
        <dbReference type="EMBL" id="KDN18497.1"/>
    </source>
</evidence>